<dbReference type="Proteomes" id="UP000673691">
    <property type="component" value="Unassembled WGS sequence"/>
</dbReference>
<comment type="caution">
    <text evidence="1">The sequence shown here is derived from an EMBL/GenBank/DDBJ whole genome shotgun (WGS) entry which is preliminary data.</text>
</comment>
<name>A0A8H8DHP6_9FUNG</name>
<proteinExistence type="predicted"/>
<accession>A0A8H8DHP6</accession>
<reference evidence="1 2" key="1">
    <citation type="journal article" name="Sci. Rep.">
        <title>Genome-scale phylogenetic analyses confirm Olpidium as the closest living zoosporic fungus to the non-flagellated, terrestrial fungi.</title>
        <authorList>
            <person name="Chang Y."/>
            <person name="Rochon D."/>
            <person name="Sekimoto S."/>
            <person name="Wang Y."/>
            <person name="Chovatia M."/>
            <person name="Sandor L."/>
            <person name="Salamov A."/>
            <person name="Grigoriev I.V."/>
            <person name="Stajich J.E."/>
            <person name="Spatafora J.W."/>
        </authorList>
    </citation>
    <scope>NUCLEOTIDE SEQUENCE [LARGE SCALE GENOMIC DNA]</scope>
    <source>
        <strain evidence="1">S191</strain>
    </source>
</reference>
<evidence type="ECO:0000313" key="2">
    <source>
        <dbReference type="Proteomes" id="UP000673691"/>
    </source>
</evidence>
<organism evidence="1 2">
    <name type="scientific">Olpidium bornovanus</name>
    <dbReference type="NCBI Taxonomy" id="278681"/>
    <lineage>
        <taxon>Eukaryota</taxon>
        <taxon>Fungi</taxon>
        <taxon>Fungi incertae sedis</taxon>
        <taxon>Olpidiomycota</taxon>
        <taxon>Olpidiomycotina</taxon>
        <taxon>Olpidiomycetes</taxon>
        <taxon>Olpidiales</taxon>
        <taxon>Olpidiaceae</taxon>
        <taxon>Olpidium</taxon>
    </lineage>
</organism>
<evidence type="ECO:0000313" key="1">
    <source>
        <dbReference type="EMBL" id="KAG5458663.1"/>
    </source>
</evidence>
<feature type="non-terminal residue" evidence="1">
    <location>
        <position position="1"/>
    </location>
</feature>
<keyword evidence="2" id="KW-1185">Reference proteome</keyword>
<dbReference type="AlphaFoldDB" id="A0A8H8DHP6"/>
<gene>
    <name evidence="1" type="ORF">BJ554DRAFT_1071</name>
</gene>
<protein>
    <submittedName>
        <fullName evidence="1">Uncharacterized protein</fullName>
    </submittedName>
</protein>
<dbReference type="EMBL" id="JAEFCI010008112">
    <property type="protein sequence ID" value="KAG5458663.1"/>
    <property type="molecule type" value="Genomic_DNA"/>
</dbReference>
<sequence length="224" mass="24788">PQRSEVSRIGSLPAGDIVVRRRDAGRHGGVYSQGLPGASSLDAGGPTTTATGVVQHHLLPACSSTSLVPLLHTSRSLRRLATNEIRRRLLPLASGLTGGPDRACWSREEAFVTWHALVLELCEGCEVRRGRRQPFFEENLCTRCAVPAYFRLLPRISRSCESLDVARRMLMKLSSGKSYVTADSSRELSNAFHRFSSSAGSERAANRRAVYMAAHETEWVRHYR</sequence>